<reference evidence="2" key="1">
    <citation type="submission" date="2011-11" db="EMBL/GenBank/DDBJ databases">
        <title>Decoding the brain transcriptome of the Eastern honeybee (Apis cerana) based on pyrosequencing.</title>
        <authorList>
            <person name="Sun L."/>
            <person name="Zheng H."/>
            <person name="Wang Y."/>
            <person name="Xie X."/>
            <person name="Zhu Y."/>
            <person name="Gu W."/>
            <person name="Wang S."/>
        </authorList>
    </citation>
    <scope>NUCLEOTIDE SEQUENCE</scope>
    <source>
        <tissue evidence="2">Brain</tissue>
    </source>
</reference>
<evidence type="ECO:0000313" key="2">
    <source>
        <dbReference type="EMBL" id="AEY57554.1"/>
    </source>
</evidence>
<name>V9IB86_APICE</name>
<proteinExistence type="evidence at transcript level"/>
<dbReference type="EMBL" id="JR037058">
    <property type="protein sequence ID" value="AEY57554.1"/>
    <property type="molecule type" value="mRNA"/>
</dbReference>
<accession>V9IB86</accession>
<protein>
    <submittedName>
        <fullName evidence="2">Uncharacterized protein</fullName>
    </submittedName>
</protein>
<feature type="region of interest" description="Disordered" evidence="1">
    <location>
        <begin position="1"/>
        <end position="28"/>
    </location>
</feature>
<evidence type="ECO:0000256" key="1">
    <source>
        <dbReference type="SAM" id="MobiDB-lite"/>
    </source>
</evidence>
<dbReference type="AlphaFoldDB" id="V9IB86"/>
<organism evidence="2">
    <name type="scientific">Apis cerana</name>
    <name type="common">Indian honeybee</name>
    <dbReference type="NCBI Taxonomy" id="7461"/>
    <lineage>
        <taxon>Eukaryota</taxon>
        <taxon>Metazoa</taxon>
        <taxon>Ecdysozoa</taxon>
        <taxon>Arthropoda</taxon>
        <taxon>Hexapoda</taxon>
        <taxon>Insecta</taxon>
        <taxon>Pterygota</taxon>
        <taxon>Neoptera</taxon>
        <taxon>Endopterygota</taxon>
        <taxon>Hymenoptera</taxon>
        <taxon>Apocrita</taxon>
        <taxon>Aculeata</taxon>
        <taxon>Apoidea</taxon>
        <taxon>Anthophila</taxon>
        <taxon>Apidae</taxon>
        <taxon>Apis</taxon>
    </lineage>
</organism>
<gene>
    <name evidence="2" type="ORF">ACCB00279.2</name>
</gene>
<sequence>MPRGKYVSYKGRSRHFTNPEELEEQRRQEEKKLQWRVSIFKLTNSTTA</sequence>